<gene>
    <name evidence="2" type="ORF">MA16_Dca025972</name>
</gene>
<feature type="compositionally biased region" description="Basic and acidic residues" evidence="1">
    <location>
        <begin position="54"/>
        <end position="70"/>
    </location>
</feature>
<proteinExistence type="predicted"/>
<evidence type="ECO:0000313" key="3">
    <source>
        <dbReference type="Proteomes" id="UP000233837"/>
    </source>
</evidence>
<name>A0A2I0X9L8_9ASPA</name>
<sequence>MGTEEAAARTKEARLEPRHQGTGKATQHRKPKRQPQEPRRQPWEPRSQGTGTQEAKHQEAKHRILKDKAI</sequence>
<reference evidence="2 3" key="2">
    <citation type="journal article" date="2017" name="Nature">
        <title>The Apostasia genome and the evolution of orchids.</title>
        <authorList>
            <person name="Zhang G.Q."/>
            <person name="Liu K.W."/>
            <person name="Li Z."/>
            <person name="Lohaus R."/>
            <person name="Hsiao Y.Y."/>
            <person name="Niu S.C."/>
            <person name="Wang J.Y."/>
            <person name="Lin Y.C."/>
            <person name="Xu Q."/>
            <person name="Chen L.J."/>
            <person name="Yoshida K."/>
            <person name="Fujiwara S."/>
            <person name="Wang Z.W."/>
            <person name="Zhang Y.Q."/>
            <person name="Mitsuda N."/>
            <person name="Wang M."/>
            <person name="Liu G.H."/>
            <person name="Pecoraro L."/>
            <person name="Huang H.X."/>
            <person name="Xiao X.J."/>
            <person name="Lin M."/>
            <person name="Wu X.Y."/>
            <person name="Wu W.L."/>
            <person name="Chen Y.Y."/>
            <person name="Chang S.B."/>
            <person name="Sakamoto S."/>
            <person name="Ohme-Takagi M."/>
            <person name="Yagi M."/>
            <person name="Zeng S.J."/>
            <person name="Shen C.Y."/>
            <person name="Yeh C.M."/>
            <person name="Luo Y.B."/>
            <person name="Tsai W.C."/>
            <person name="Van de Peer Y."/>
            <person name="Liu Z.J."/>
        </authorList>
    </citation>
    <scope>NUCLEOTIDE SEQUENCE [LARGE SCALE GENOMIC DNA]</scope>
    <source>
        <tissue evidence="2">The whole plant</tissue>
    </source>
</reference>
<reference evidence="2 3" key="1">
    <citation type="journal article" date="2016" name="Sci. Rep.">
        <title>The Dendrobium catenatum Lindl. genome sequence provides insights into polysaccharide synthase, floral development and adaptive evolution.</title>
        <authorList>
            <person name="Zhang G.Q."/>
            <person name="Xu Q."/>
            <person name="Bian C."/>
            <person name="Tsai W.C."/>
            <person name="Yeh C.M."/>
            <person name="Liu K.W."/>
            <person name="Yoshida K."/>
            <person name="Zhang L.S."/>
            <person name="Chang S.B."/>
            <person name="Chen F."/>
            <person name="Shi Y."/>
            <person name="Su Y.Y."/>
            <person name="Zhang Y.Q."/>
            <person name="Chen L.J."/>
            <person name="Yin Y."/>
            <person name="Lin M."/>
            <person name="Huang H."/>
            <person name="Deng H."/>
            <person name="Wang Z.W."/>
            <person name="Zhu S.L."/>
            <person name="Zhao X."/>
            <person name="Deng C."/>
            <person name="Niu S.C."/>
            <person name="Huang J."/>
            <person name="Wang M."/>
            <person name="Liu G.H."/>
            <person name="Yang H.J."/>
            <person name="Xiao X.J."/>
            <person name="Hsiao Y.Y."/>
            <person name="Wu W.L."/>
            <person name="Chen Y.Y."/>
            <person name="Mitsuda N."/>
            <person name="Ohme-Takagi M."/>
            <person name="Luo Y.B."/>
            <person name="Van de Peer Y."/>
            <person name="Liu Z.J."/>
        </authorList>
    </citation>
    <scope>NUCLEOTIDE SEQUENCE [LARGE SCALE GENOMIC DNA]</scope>
    <source>
        <tissue evidence="2">The whole plant</tissue>
    </source>
</reference>
<dbReference type="Proteomes" id="UP000233837">
    <property type="component" value="Unassembled WGS sequence"/>
</dbReference>
<accession>A0A2I0X9L8</accession>
<feature type="compositionally biased region" description="Basic and acidic residues" evidence="1">
    <location>
        <begin position="1"/>
        <end position="19"/>
    </location>
</feature>
<protein>
    <submittedName>
        <fullName evidence="2">Uncharacterized protein</fullName>
    </submittedName>
</protein>
<feature type="region of interest" description="Disordered" evidence="1">
    <location>
        <begin position="1"/>
        <end position="70"/>
    </location>
</feature>
<evidence type="ECO:0000256" key="1">
    <source>
        <dbReference type="SAM" id="MobiDB-lite"/>
    </source>
</evidence>
<dbReference type="EMBL" id="KZ502045">
    <property type="protein sequence ID" value="PKU84580.1"/>
    <property type="molecule type" value="Genomic_DNA"/>
</dbReference>
<feature type="compositionally biased region" description="Basic and acidic residues" evidence="1">
    <location>
        <begin position="34"/>
        <end position="43"/>
    </location>
</feature>
<keyword evidence="3" id="KW-1185">Reference proteome</keyword>
<dbReference type="AlphaFoldDB" id="A0A2I0X9L8"/>
<evidence type="ECO:0000313" key="2">
    <source>
        <dbReference type="EMBL" id="PKU84580.1"/>
    </source>
</evidence>
<organism evidence="2 3">
    <name type="scientific">Dendrobium catenatum</name>
    <dbReference type="NCBI Taxonomy" id="906689"/>
    <lineage>
        <taxon>Eukaryota</taxon>
        <taxon>Viridiplantae</taxon>
        <taxon>Streptophyta</taxon>
        <taxon>Embryophyta</taxon>
        <taxon>Tracheophyta</taxon>
        <taxon>Spermatophyta</taxon>
        <taxon>Magnoliopsida</taxon>
        <taxon>Liliopsida</taxon>
        <taxon>Asparagales</taxon>
        <taxon>Orchidaceae</taxon>
        <taxon>Epidendroideae</taxon>
        <taxon>Malaxideae</taxon>
        <taxon>Dendrobiinae</taxon>
        <taxon>Dendrobium</taxon>
    </lineage>
</organism>